<evidence type="ECO:0000313" key="1">
    <source>
        <dbReference type="EMBL" id="GGY88017.1"/>
    </source>
</evidence>
<evidence type="ECO:0000313" key="4">
    <source>
        <dbReference type="Proteomes" id="UP000619512"/>
    </source>
</evidence>
<protein>
    <submittedName>
        <fullName evidence="1">Uncharacterized protein</fullName>
    </submittedName>
</protein>
<dbReference type="OrthoDB" id="7063902at2"/>
<dbReference type="RefSeq" id="WP_134387875.1">
    <property type="nucleotide sequence ID" value="NZ_BMWW01000003.1"/>
</dbReference>
<dbReference type="Proteomes" id="UP000619512">
    <property type="component" value="Unassembled WGS sequence"/>
</dbReference>
<evidence type="ECO:0000313" key="2">
    <source>
        <dbReference type="EMBL" id="QBQ39182.1"/>
    </source>
</evidence>
<keyword evidence="3" id="KW-1185">Reference proteome</keyword>
<sequence>MGTSQLELSCPPQQAHALELWLQHAAGRILFEDVRAYATEKIDPTLPDETRLAVQKGIDDAMYGLMMVIDGVSGILRSGPQSVELSVTARLVNREPPGIAAELDLRDGDGMCMGYHGWLDGDYGDNIVTFVAR</sequence>
<proteinExistence type="predicted"/>
<name>A0A4P7BLH1_9BURK</name>
<reference evidence="1" key="3">
    <citation type="submission" date="2022-12" db="EMBL/GenBank/DDBJ databases">
        <authorList>
            <person name="Sun Q."/>
            <person name="Kim S."/>
        </authorList>
    </citation>
    <scope>NUCLEOTIDE SEQUENCE</scope>
    <source>
        <strain evidence="1">KCTC 12344</strain>
    </source>
</reference>
<reference evidence="1" key="1">
    <citation type="journal article" date="2014" name="Int. J. Syst. Evol. Microbiol.">
        <title>Complete genome sequence of Corynebacterium casei LMG S-19264T (=DSM 44701T), isolated from a smear-ripened cheese.</title>
        <authorList>
            <consortium name="US DOE Joint Genome Institute (JGI-PGF)"/>
            <person name="Walter F."/>
            <person name="Albersmeier A."/>
            <person name="Kalinowski J."/>
            <person name="Ruckert C."/>
        </authorList>
    </citation>
    <scope>NUCLEOTIDE SEQUENCE</scope>
    <source>
        <strain evidence="1">KCTC 12344</strain>
    </source>
</reference>
<gene>
    <name evidence="2" type="ORF">E1742_25920</name>
    <name evidence="1" type="ORF">GCM10007388_21790</name>
</gene>
<dbReference type="Proteomes" id="UP000294359">
    <property type="component" value="Chromosome"/>
</dbReference>
<reference evidence="2 3" key="2">
    <citation type="submission" date="2019-03" db="EMBL/GenBank/DDBJ databases">
        <title>Draft Genome Sequences of Six Type Strains of the Genus Massilia.</title>
        <authorList>
            <person name="Miess H."/>
            <person name="Frediansyhah A."/>
            <person name="Gross H."/>
        </authorList>
    </citation>
    <scope>NUCLEOTIDE SEQUENCE [LARGE SCALE GENOMIC DNA]</scope>
    <source>
        <strain evidence="2 3">DSM 17505</strain>
    </source>
</reference>
<dbReference type="EMBL" id="CP038026">
    <property type="protein sequence ID" value="QBQ39182.1"/>
    <property type="molecule type" value="Genomic_DNA"/>
</dbReference>
<organism evidence="1 4">
    <name type="scientific">Pseudoduganella plicata</name>
    <dbReference type="NCBI Taxonomy" id="321984"/>
    <lineage>
        <taxon>Bacteria</taxon>
        <taxon>Pseudomonadati</taxon>
        <taxon>Pseudomonadota</taxon>
        <taxon>Betaproteobacteria</taxon>
        <taxon>Burkholderiales</taxon>
        <taxon>Oxalobacteraceae</taxon>
        <taxon>Telluria group</taxon>
        <taxon>Pseudoduganella</taxon>
    </lineage>
</organism>
<accession>A0A4P7BLH1</accession>
<dbReference type="AlphaFoldDB" id="A0A4P7BLH1"/>
<dbReference type="EMBL" id="BMWW01000003">
    <property type="protein sequence ID" value="GGY88017.1"/>
    <property type="molecule type" value="Genomic_DNA"/>
</dbReference>
<evidence type="ECO:0000313" key="3">
    <source>
        <dbReference type="Proteomes" id="UP000294359"/>
    </source>
</evidence>